<dbReference type="STRING" id="3821.A0A151TZ43"/>
<reference evidence="1 2" key="1">
    <citation type="journal article" date="2012" name="Nat. Biotechnol.">
        <title>Draft genome sequence of pigeonpea (Cajanus cajan), an orphan legume crop of resource-poor farmers.</title>
        <authorList>
            <person name="Varshney R.K."/>
            <person name="Chen W."/>
            <person name="Li Y."/>
            <person name="Bharti A.K."/>
            <person name="Saxena R.K."/>
            <person name="Schlueter J.A."/>
            <person name="Donoghue M.T."/>
            <person name="Azam S."/>
            <person name="Fan G."/>
            <person name="Whaley A.M."/>
            <person name="Farmer A.D."/>
            <person name="Sheridan J."/>
            <person name="Iwata A."/>
            <person name="Tuteja R."/>
            <person name="Penmetsa R.V."/>
            <person name="Wu W."/>
            <person name="Upadhyaya H.D."/>
            <person name="Yang S.P."/>
            <person name="Shah T."/>
            <person name="Saxena K.B."/>
            <person name="Michael T."/>
            <person name="McCombie W.R."/>
            <person name="Yang B."/>
            <person name="Zhang G."/>
            <person name="Yang H."/>
            <person name="Wang J."/>
            <person name="Spillane C."/>
            <person name="Cook D.R."/>
            <person name="May G.D."/>
            <person name="Xu X."/>
            <person name="Jackson S.A."/>
        </authorList>
    </citation>
    <scope>NUCLEOTIDE SEQUENCE [LARGE SCALE GENOMIC DNA]</scope>
    <source>
        <strain evidence="2">cv. Asha</strain>
    </source>
</reference>
<protein>
    <submittedName>
        <fullName evidence="1">Uncharacterized protein</fullName>
    </submittedName>
</protein>
<sequence>MEKLAHPNQCSFMPHRNKDNIIIFQEVIHSMRLRIGRKGWMAIKIDLEKAYDRLKWSFVKDTLSDIDLPQSFIDLVWACISTLSLRMLWNGDSLEEFKPSCGLRQCDPYHLTYLSFVWNVYFN</sequence>
<dbReference type="PANTHER" id="PTHR31635:SF196">
    <property type="entry name" value="REVERSE TRANSCRIPTASE DOMAIN-CONTAINING PROTEIN-RELATED"/>
    <property type="match status" value="1"/>
</dbReference>
<proteinExistence type="predicted"/>
<evidence type="ECO:0000313" key="2">
    <source>
        <dbReference type="Proteomes" id="UP000075243"/>
    </source>
</evidence>
<keyword evidence="2" id="KW-1185">Reference proteome</keyword>
<dbReference type="AlphaFoldDB" id="A0A151TZ43"/>
<name>A0A151TZ43_CAJCA</name>
<gene>
    <name evidence="1" type="ORF">KK1_004927</name>
</gene>
<dbReference type="Gramene" id="C.cajan_04807.t">
    <property type="protein sequence ID" value="C.cajan_04807.t.cds1"/>
    <property type="gene ID" value="C.cajan_04807"/>
</dbReference>
<dbReference type="PANTHER" id="PTHR31635">
    <property type="entry name" value="REVERSE TRANSCRIPTASE DOMAIN-CONTAINING PROTEIN-RELATED"/>
    <property type="match status" value="1"/>
</dbReference>
<evidence type="ECO:0000313" key="1">
    <source>
        <dbReference type="EMBL" id="KYP72339.1"/>
    </source>
</evidence>
<dbReference type="Proteomes" id="UP000075243">
    <property type="component" value="Chromosome 2"/>
</dbReference>
<accession>A0A151TZ43</accession>
<dbReference type="EMBL" id="CM003604">
    <property type="protein sequence ID" value="KYP72339.1"/>
    <property type="molecule type" value="Genomic_DNA"/>
</dbReference>
<organism evidence="1 2">
    <name type="scientific">Cajanus cajan</name>
    <name type="common">Pigeon pea</name>
    <name type="synonym">Cajanus indicus</name>
    <dbReference type="NCBI Taxonomy" id="3821"/>
    <lineage>
        <taxon>Eukaryota</taxon>
        <taxon>Viridiplantae</taxon>
        <taxon>Streptophyta</taxon>
        <taxon>Embryophyta</taxon>
        <taxon>Tracheophyta</taxon>
        <taxon>Spermatophyta</taxon>
        <taxon>Magnoliopsida</taxon>
        <taxon>eudicotyledons</taxon>
        <taxon>Gunneridae</taxon>
        <taxon>Pentapetalae</taxon>
        <taxon>rosids</taxon>
        <taxon>fabids</taxon>
        <taxon>Fabales</taxon>
        <taxon>Fabaceae</taxon>
        <taxon>Papilionoideae</taxon>
        <taxon>50 kb inversion clade</taxon>
        <taxon>NPAAA clade</taxon>
        <taxon>indigoferoid/millettioid clade</taxon>
        <taxon>Phaseoleae</taxon>
        <taxon>Cajanus</taxon>
    </lineage>
</organism>